<accession>A0A816R6D3</accession>
<feature type="signal peptide" evidence="1">
    <location>
        <begin position="1"/>
        <end position="25"/>
    </location>
</feature>
<reference evidence="2" key="1">
    <citation type="submission" date="2021-01" db="EMBL/GenBank/DDBJ databases">
        <authorList>
            <consortium name="Genoscope - CEA"/>
            <person name="William W."/>
        </authorList>
    </citation>
    <scope>NUCLEOTIDE SEQUENCE</scope>
</reference>
<sequence length="137" mass="16655">MRDAKWASIQSILCFFFRFLSLSMTNHHRSQILYCFFNLLTTPDRHLFTFPFPLHPSYITVIDTKSPRPLIAVKPLFLRWRRRTRRRLATQPMKPTKLDFWKGVRAPCQEGICAYKYQRRRDHGKSCIWWMMVKRFV</sequence>
<keyword evidence="1" id="KW-0732">Signal</keyword>
<organism evidence="2">
    <name type="scientific">Brassica napus</name>
    <name type="common">Rape</name>
    <dbReference type="NCBI Taxonomy" id="3708"/>
    <lineage>
        <taxon>Eukaryota</taxon>
        <taxon>Viridiplantae</taxon>
        <taxon>Streptophyta</taxon>
        <taxon>Embryophyta</taxon>
        <taxon>Tracheophyta</taxon>
        <taxon>Spermatophyta</taxon>
        <taxon>Magnoliopsida</taxon>
        <taxon>eudicotyledons</taxon>
        <taxon>Gunneridae</taxon>
        <taxon>Pentapetalae</taxon>
        <taxon>rosids</taxon>
        <taxon>malvids</taxon>
        <taxon>Brassicales</taxon>
        <taxon>Brassicaceae</taxon>
        <taxon>Brassiceae</taxon>
        <taxon>Brassica</taxon>
    </lineage>
</organism>
<dbReference type="AlphaFoldDB" id="A0A816R6D3"/>
<feature type="chain" id="PRO_5032797701" evidence="1">
    <location>
        <begin position="26"/>
        <end position="137"/>
    </location>
</feature>
<evidence type="ECO:0000256" key="1">
    <source>
        <dbReference type="SAM" id="SignalP"/>
    </source>
</evidence>
<dbReference type="Proteomes" id="UP001295469">
    <property type="component" value="Chromosome C01"/>
</dbReference>
<gene>
    <name evidence="2" type="ORF">DARMORV10_C01P08440.1</name>
</gene>
<evidence type="ECO:0000313" key="2">
    <source>
        <dbReference type="EMBL" id="CAF2068781.1"/>
    </source>
</evidence>
<dbReference type="EMBL" id="HG994365">
    <property type="protein sequence ID" value="CAF2068781.1"/>
    <property type="molecule type" value="Genomic_DNA"/>
</dbReference>
<proteinExistence type="predicted"/>
<name>A0A816R6D3_BRANA</name>
<protein>
    <submittedName>
        <fullName evidence="2">(rape) hypothetical protein</fullName>
    </submittedName>
</protein>